<dbReference type="Gene3D" id="3.30.1360.100">
    <property type="entry name" value="General secretion pathway protein M, EpsM"/>
    <property type="match status" value="1"/>
</dbReference>
<dbReference type="GO" id="GO:0015627">
    <property type="term" value="C:type II protein secretion system complex"/>
    <property type="evidence" value="ECO:0007669"/>
    <property type="project" value="InterPro"/>
</dbReference>
<evidence type="ECO:0000256" key="6">
    <source>
        <dbReference type="ARBA" id="ARBA00022692"/>
    </source>
</evidence>
<dbReference type="InterPro" id="IPR007690">
    <property type="entry name" value="T2SS_GspM"/>
</dbReference>
<name>A0A6I2KZM3_9BURK</name>
<evidence type="ECO:0000256" key="4">
    <source>
        <dbReference type="ARBA" id="ARBA00022475"/>
    </source>
</evidence>
<comment type="caution">
    <text evidence="11">The sequence shown here is derived from an EMBL/GenBank/DDBJ whole genome shotgun (WGS) entry which is preliminary data.</text>
</comment>
<dbReference type="GO" id="GO:0005886">
    <property type="term" value="C:plasma membrane"/>
    <property type="evidence" value="ECO:0007669"/>
    <property type="project" value="UniProtKB-SubCell"/>
</dbReference>
<evidence type="ECO:0000256" key="8">
    <source>
        <dbReference type="ARBA" id="ARBA00022989"/>
    </source>
</evidence>
<organism evidence="11 12">
    <name type="scientific">Duganella guangzhouensis</name>
    <dbReference type="NCBI Taxonomy" id="2666084"/>
    <lineage>
        <taxon>Bacteria</taxon>
        <taxon>Pseudomonadati</taxon>
        <taxon>Pseudomonadota</taxon>
        <taxon>Betaproteobacteria</taxon>
        <taxon>Burkholderiales</taxon>
        <taxon>Oxalobacteraceae</taxon>
        <taxon>Telluria group</taxon>
        <taxon>Duganella</taxon>
    </lineage>
</organism>
<accession>A0A6I2KZM3</accession>
<gene>
    <name evidence="11" type="ORF">GJ699_13470</name>
</gene>
<keyword evidence="6 10" id="KW-0812">Transmembrane</keyword>
<keyword evidence="4" id="KW-1003">Cell membrane</keyword>
<dbReference type="GO" id="GO:0015628">
    <property type="term" value="P:protein secretion by the type II secretion system"/>
    <property type="evidence" value="ECO:0007669"/>
    <property type="project" value="InterPro"/>
</dbReference>
<reference evidence="11 12" key="1">
    <citation type="submission" date="2019-11" db="EMBL/GenBank/DDBJ databases">
        <title>Novel species isolated from a subtropical stream in China.</title>
        <authorList>
            <person name="Lu H."/>
        </authorList>
    </citation>
    <scope>NUCLEOTIDE SEQUENCE [LARGE SCALE GENOMIC DNA]</scope>
    <source>
        <strain evidence="11 12">FT80W</strain>
    </source>
</reference>
<keyword evidence="3" id="KW-0813">Transport</keyword>
<evidence type="ECO:0000256" key="7">
    <source>
        <dbReference type="ARBA" id="ARBA00022927"/>
    </source>
</evidence>
<dbReference type="EMBL" id="WKJK01000006">
    <property type="protein sequence ID" value="MRW91000.1"/>
    <property type="molecule type" value="Genomic_DNA"/>
</dbReference>
<dbReference type="RefSeq" id="WP_154376978.1">
    <property type="nucleotide sequence ID" value="NZ_WKJK01000006.1"/>
</dbReference>
<keyword evidence="5" id="KW-0997">Cell inner membrane</keyword>
<evidence type="ECO:0000256" key="3">
    <source>
        <dbReference type="ARBA" id="ARBA00022448"/>
    </source>
</evidence>
<keyword evidence="12" id="KW-1185">Reference proteome</keyword>
<evidence type="ECO:0000313" key="12">
    <source>
        <dbReference type="Proteomes" id="UP000433309"/>
    </source>
</evidence>
<feature type="transmembrane region" description="Helical" evidence="10">
    <location>
        <begin position="29"/>
        <end position="51"/>
    </location>
</feature>
<evidence type="ECO:0000256" key="10">
    <source>
        <dbReference type="SAM" id="Phobius"/>
    </source>
</evidence>
<evidence type="ECO:0000313" key="11">
    <source>
        <dbReference type="EMBL" id="MRW91000.1"/>
    </source>
</evidence>
<keyword evidence="9 10" id="KW-0472">Membrane</keyword>
<evidence type="ECO:0000256" key="9">
    <source>
        <dbReference type="ARBA" id="ARBA00023136"/>
    </source>
</evidence>
<keyword evidence="8 10" id="KW-1133">Transmembrane helix</keyword>
<dbReference type="InterPro" id="IPR023229">
    <property type="entry name" value="T2SS_M_periplasmic_sf"/>
</dbReference>
<keyword evidence="7" id="KW-0653">Protein transport</keyword>
<dbReference type="SUPFAM" id="SSF103054">
    <property type="entry name" value="General secretion pathway protein M, EpsM"/>
    <property type="match status" value="1"/>
</dbReference>
<dbReference type="Proteomes" id="UP000433309">
    <property type="component" value="Unassembled WGS sequence"/>
</dbReference>
<evidence type="ECO:0000256" key="1">
    <source>
        <dbReference type="ARBA" id="ARBA00004377"/>
    </source>
</evidence>
<evidence type="ECO:0000256" key="5">
    <source>
        <dbReference type="ARBA" id="ARBA00022519"/>
    </source>
</evidence>
<dbReference type="Pfam" id="PF04612">
    <property type="entry name" value="T2SSM"/>
    <property type="match status" value="1"/>
</dbReference>
<comment type="similarity">
    <text evidence="2">Belongs to the GSP M family.</text>
</comment>
<comment type="subcellular location">
    <subcellularLocation>
        <location evidence="1">Cell inner membrane</location>
        <topology evidence="1">Single-pass membrane protein</topology>
    </subcellularLocation>
</comment>
<proteinExistence type="inferred from homology"/>
<protein>
    <submittedName>
        <fullName evidence="11">Type II secretion system protein M</fullName>
    </submittedName>
</protein>
<sequence length="170" mass="18385">MSKAKLSTQELRARADAFWQARTEQERKLLRVGGIVVGLGLFYGLLVGPALDGRAQLNKELPLLHQQAAEMQVMAREAQALKGQSDIAPTPMSRETLNASLAARSLNPQSLNITGDYAKLQFNGVQYAGVVAWLDAIRTESRINVIDASFTAQDAPGVVNGVLTLRQGGR</sequence>
<evidence type="ECO:0000256" key="2">
    <source>
        <dbReference type="ARBA" id="ARBA00010637"/>
    </source>
</evidence>
<dbReference type="AlphaFoldDB" id="A0A6I2KZM3"/>